<dbReference type="GO" id="GO:0005975">
    <property type="term" value="P:carbohydrate metabolic process"/>
    <property type="evidence" value="ECO:0007669"/>
    <property type="project" value="InterPro"/>
</dbReference>
<dbReference type="VEuPathDB" id="VectorBase:AFUN019788"/>
<dbReference type="GO" id="GO:0005794">
    <property type="term" value="C:Golgi apparatus"/>
    <property type="evidence" value="ECO:0007669"/>
    <property type="project" value="TreeGrafter"/>
</dbReference>
<dbReference type="AlphaFoldDB" id="A0A4Y0BLR9"/>
<sequence length="200" mass="22853">MVNHMRSVLLRYVGICVVATCFILLLISGLPSALDTCKCEDQQDRDLQHERFHKSFRFEHTEQKRLAIVVPFRDRFDELLQFAPHIATFLNKQGVPFHIFVVNQNDRFPVQSRIFDKRWLPAGSGQLRLLCDARCGSASAERQFALRVSRSRTAPHIRARVSPEVPLCDLHRWHTVASHGTFRAAERNVEPILGLGSGGR</sequence>
<keyword evidence="1" id="KW-0472">Membrane</keyword>
<dbReference type="PANTHER" id="PTHR19300:SF30">
    <property type="entry name" value="BETA-1,4-GALACTOSYLTRANSFERASE 7"/>
    <property type="match status" value="1"/>
</dbReference>
<keyword evidence="1" id="KW-0812">Transmembrane</keyword>
<dbReference type="InterPro" id="IPR003859">
    <property type="entry name" value="Galactosyl_T"/>
</dbReference>
<dbReference type="GO" id="GO:0046525">
    <property type="term" value="F:xylosylprotein 4-beta-galactosyltransferase activity"/>
    <property type="evidence" value="ECO:0007669"/>
    <property type="project" value="TreeGrafter"/>
</dbReference>
<dbReference type="EnsemblMetazoa" id="AFUN019788-RA">
    <property type="protein sequence ID" value="AFUN019788-PA"/>
    <property type="gene ID" value="AFUN019788"/>
</dbReference>
<reference evidence="3" key="1">
    <citation type="submission" date="2020-05" db="UniProtKB">
        <authorList>
            <consortium name="EnsemblMetazoa"/>
        </authorList>
    </citation>
    <scope>IDENTIFICATION</scope>
    <source>
        <strain evidence="3">FUMOZ</strain>
    </source>
</reference>
<evidence type="ECO:0000313" key="3">
    <source>
        <dbReference type="EnsemblMetazoa" id="AFUN019788-PA"/>
    </source>
</evidence>
<dbReference type="Gene3D" id="3.90.550.10">
    <property type="entry name" value="Spore Coat Polysaccharide Biosynthesis Protein SpsA, Chain A"/>
    <property type="match status" value="1"/>
</dbReference>
<protein>
    <submittedName>
        <fullName evidence="3">Glyco_transf_7N domain-containing protein</fullName>
    </submittedName>
</protein>
<feature type="transmembrane region" description="Helical" evidence="1">
    <location>
        <begin position="12"/>
        <end position="34"/>
    </location>
</feature>
<dbReference type="GO" id="GO:0030166">
    <property type="term" value="P:proteoglycan biosynthetic process"/>
    <property type="evidence" value="ECO:0007669"/>
    <property type="project" value="TreeGrafter"/>
</dbReference>
<name>A0A4Y0BLR9_ANOFN</name>
<organism evidence="3">
    <name type="scientific">Anopheles funestus</name>
    <name type="common">African malaria mosquito</name>
    <dbReference type="NCBI Taxonomy" id="62324"/>
    <lineage>
        <taxon>Eukaryota</taxon>
        <taxon>Metazoa</taxon>
        <taxon>Ecdysozoa</taxon>
        <taxon>Arthropoda</taxon>
        <taxon>Hexapoda</taxon>
        <taxon>Insecta</taxon>
        <taxon>Pterygota</taxon>
        <taxon>Neoptera</taxon>
        <taxon>Endopterygota</taxon>
        <taxon>Diptera</taxon>
        <taxon>Nematocera</taxon>
        <taxon>Culicoidea</taxon>
        <taxon>Culicidae</taxon>
        <taxon>Anophelinae</taxon>
        <taxon>Anopheles</taxon>
    </lineage>
</organism>
<keyword evidence="1" id="KW-1133">Transmembrane helix</keyword>
<accession>A0A4Y0BLR9</accession>
<dbReference type="STRING" id="62324.A0A4Y0BLR9"/>
<feature type="domain" description="Galactosyltransferase N-terminal" evidence="2">
    <location>
        <begin position="62"/>
        <end position="107"/>
    </location>
</feature>
<dbReference type="VEuPathDB" id="VectorBase:AFUN2_010369"/>
<dbReference type="InterPro" id="IPR029044">
    <property type="entry name" value="Nucleotide-diphossugar_trans"/>
</dbReference>
<dbReference type="SUPFAM" id="SSF53448">
    <property type="entry name" value="Nucleotide-diphospho-sugar transferases"/>
    <property type="match status" value="1"/>
</dbReference>
<dbReference type="PANTHER" id="PTHR19300">
    <property type="entry name" value="BETA-1,4-GALACTOSYLTRANSFERASE"/>
    <property type="match status" value="1"/>
</dbReference>
<evidence type="ECO:0000259" key="2">
    <source>
        <dbReference type="Pfam" id="PF13733"/>
    </source>
</evidence>
<dbReference type="Pfam" id="PF13733">
    <property type="entry name" value="Glyco_transf_7N"/>
    <property type="match status" value="1"/>
</dbReference>
<evidence type="ECO:0000256" key="1">
    <source>
        <dbReference type="SAM" id="Phobius"/>
    </source>
</evidence>
<proteinExistence type="predicted"/>
<dbReference type="InterPro" id="IPR027995">
    <property type="entry name" value="Galactosyl_T_N"/>
</dbReference>